<dbReference type="Proteomes" id="UP000589036">
    <property type="component" value="Unassembled WGS sequence"/>
</dbReference>
<dbReference type="RefSeq" id="WP_281370382.1">
    <property type="nucleotide sequence ID" value="NZ_BAAAYY010000017.1"/>
</dbReference>
<feature type="region of interest" description="Disordered" evidence="1">
    <location>
        <begin position="1"/>
        <end position="24"/>
    </location>
</feature>
<dbReference type="EMBL" id="JACCCC010000001">
    <property type="protein sequence ID" value="NYE47290.1"/>
    <property type="molecule type" value="Genomic_DNA"/>
</dbReference>
<proteinExistence type="predicted"/>
<evidence type="ECO:0000256" key="1">
    <source>
        <dbReference type="SAM" id="MobiDB-lite"/>
    </source>
</evidence>
<organism evidence="2 3">
    <name type="scientific">Spinactinospora alkalitolerans</name>
    <dbReference type="NCBI Taxonomy" id="687207"/>
    <lineage>
        <taxon>Bacteria</taxon>
        <taxon>Bacillati</taxon>
        <taxon>Actinomycetota</taxon>
        <taxon>Actinomycetes</taxon>
        <taxon>Streptosporangiales</taxon>
        <taxon>Nocardiopsidaceae</taxon>
        <taxon>Spinactinospora</taxon>
    </lineage>
</organism>
<gene>
    <name evidence="2" type="ORF">HDA32_002410</name>
</gene>
<comment type="caution">
    <text evidence="2">The sequence shown here is derived from an EMBL/GenBank/DDBJ whole genome shotgun (WGS) entry which is preliminary data.</text>
</comment>
<evidence type="ECO:0000313" key="3">
    <source>
        <dbReference type="Proteomes" id="UP000589036"/>
    </source>
</evidence>
<protein>
    <submittedName>
        <fullName evidence="2">Uncharacterized protein</fullName>
    </submittedName>
</protein>
<feature type="compositionally biased region" description="Basic and acidic residues" evidence="1">
    <location>
        <begin position="11"/>
        <end position="24"/>
    </location>
</feature>
<name>A0A852TZT7_9ACTN</name>
<reference evidence="2 3" key="1">
    <citation type="submission" date="2020-07" db="EMBL/GenBank/DDBJ databases">
        <title>Sequencing the genomes of 1000 actinobacteria strains.</title>
        <authorList>
            <person name="Klenk H.-P."/>
        </authorList>
    </citation>
    <scope>NUCLEOTIDE SEQUENCE [LARGE SCALE GENOMIC DNA]</scope>
    <source>
        <strain evidence="2 3">CXB654</strain>
    </source>
</reference>
<feature type="compositionally biased region" description="Acidic residues" evidence="1">
    <location>
        <begin position="1"/>
        <end position="10"/>
    </location>
</feature>
<sequence length="41" mass="4793">MPGQDAEEGPDPLRDQVEADRMRRAMDRVFGQAHHWPDHHT</sequence>
<evidence type="ECO:0000313" key="2">
    <source>
        <dbReference type="EMBL" id="NYE47290.1"/>
    </source>
</evidence>
<dbReference type="AlphaFoldDB" id="A0A852TZT7"/>
<accession>A0A852TZT7</accession>
<keyword evidence="3" id="KW-1185">Reference proteome</keyword>